<feature type="compositionally biased region" description="Basic and acidic residues" evidence="10">
    <location>
        <begin position="89"/>
        <end position="103"/>
    </location>
</feature>
<comment type="caution">
    <text evidence="11">The sequence shown here is derived from an EMBL/GenBank/DDBJ whole genome shotgun (WGS) entry which is preliminary data.</text>
</comment>
<evidence type="ECO:0000256" key="6">
    <source>
        <dbReference type="ARBA" id="ARBA00022908"/>
    </source>
</evidence>
<keyword evidence="2" id="KW-0479">Metal-binding</keyword>
<evidence type="ECO:0000256" key="7">
    <source>
        <dbReference type="ARBA" id="ARBA00022918"/>
    </source>
</evidence>
<keyword evidence="9" id="KW-0233">DNA recombination</keyword>
<evidence type="ECO:0000256" key="8">
    <source>
        <dbReference type="ARBA" id="ARBA00022932"/>
    </source>
</evidence>
<protein>
    <submittedName>
        <fullName evidence="11">Uncharacterized protein</fullName>
    </submittedName>
</protein>
<dbReference type="AlphaFoldDB" id="A0A8K0KNI9"/>
<name>A0A8K0KNI9_LADFU</name>
<dbReference type="SUPFAM" id="SSF53098">
    <property type="entry name" value="Ribonuclease H-like"/>
    <property type="match status" value="1"/>
</dbReference>
<dbReference type="GO" id="GO:0016787">
    <property type="term" value="F:hydrolase activity"/>
    <property type="evidence" value="ECO:0007669"/>
    <property type="project" value="UniProtKB-KW"/>
</dbReference>
<keyword evidence="1" id="KW-0540">Nuclease</keyword>
<sequence length="175" mass="20699">MEYTIRDTPQQNGKAERRNLTLMNKLDNKFWGFAALTAAYLLNRSATKSVNTTPYEMWNGRRPNLSGLEEFGQIVRVYISRDVTFTKKFQEEMSREPSLKVENADIGENEEDEQSNKNEKQENHEDGETEENQGIQQEQQVRRNLRDRQLLKKPEKFKDYELIFESEDTEEDTDH</sequence>
<evidence type="ECO:0000256" key="1">
    <source>
        <dbReference type="ARBA" id="ARBA00022722"/>
    </source>
</evidence>
<reference evidence="11" key="2">
    <citation type="submission" date="2017-10" db="EMBL/GenBank/DDBJ databases">
        <title>Ladona fulva Genome sequencing and assembly.</title>
        <authorList>
            <person name="Murali S."/>
            <person name="Richards S."/>
            <person name="Bandaranaike D."/>
            <person name="Bellair M."/>
            <person name="Blankenburg K."/>
            <person name="Chao H."/>
            <person name="Dinh H."/>
            <person name="Doddapaneni H."/>
            <person name="Dugan-Rocha S."/>
            <person name="Elkadiri S."/>
            <person name="Gnanaolivu R."/>
            <person name="Hernandez B."/>
            <person name="Skinner E."/>
            <person name="Javaid M."/>
            <person name="Lee S."/>
            <person name="Li M."/>
            <person name="Ming W."/>
            <person name="Munidasa M."/>
            <person name="Muniz J."/>
            <person name="Nguyen L."/>
            <person name="Hughes D."/>
            <person name="Osuji N."/>
            <person name="Pu L.-L."/>
            <person name="Puazo M."/>
            <person name="Qu C."/>
            <person name="Quiroz J."/>
            <person name="Raj R."/>
            <person name="Weissenberger G."/>
            <person name="Xin Y."/>
            <person name="Zou X."/>
            <person name="Han Y."/>
            <person name="Worley K."/>
            <person name="Muzny D."/>
            <person name="Gibbs R."/>
        </authorList>
    </citation>
    <scope>NUCLEOTIDE SEQUENCE</scope>
    <source>
        <strain evidence="11">Sampled in the wild</strain>
    </source>
</reference>
<keyword evidence="12" id="KW-1185">Reference proteome</keyword>
<keyword evidence="5" id="KW-0460">Magnesium</keyword>
<evidence type="ECO:0000256" key="3">
    <source>
        <dbReference type="ARBA" id="ARBA00022759"/>
    </source>
</evidence>
<evidence type="ECO:0000256" key="5">
    <source>
        <dbReference type="ARBA" id="ARBA00022842"/>
    </source>
</evidence>
<keyword evidence="8" id="KW-0548">Nucleotidyltransferase</keyword>
<keyword evidence="3" id="KW-0255">Endonuclease</keyword>
<organism evidence="11 12">
    <name type="scientific">Ladona fulva</name>
    <name type="common">Scarce chaser dragonfly</name>
    <name type="synonym">Libellula fulva</name>
    <dbReference type="NCBI Taxonomy" id="123851"/>
    <lineage>
        <taxon>Eukaryota</taxon>
        <taxon>Metazoa</taxon>
        <taxon>Ecdysozoa</taxon>
        <taxon>Arthropoda</taxon>
        <taxon>Hexapoda</taxon>
        <taxon>Insecta</taxon>
        <taxon>Pterygota</taxon>
        <taxon>Palaeoptera</taxon>
        <taxon>Odonata</taxon>
        <taxon>Epiprocta</taxon>
        <taxon>Anisoptera</taxon>
        <taxon>Libelluloidea</taxon>
        <taxon>Libellulidae</taxon>
        <taxon>Ladona</taxon>
    </lineage>
</organism>
<evidence type="ECO:0000256" key="10">
    <source>
        <dbReference type="SAM" id="MobiDB-lite"/>
    </source>
</evidence>
<gene>
    <name evidence="11" type="ORF">J437_LFUL017239</name>
</gene>
<dbReference type="GO" id="GO:0006310">
    <property type="term" value="P:DNA recombination"/>
    <property type="evidence" value="ECO:0007669"/>
    <property type="project" value="UniProtKB-KW"/>
</dbReference>
<dbReference type="EMBL" id="KZ309107">
    <property type="protein sequence ID" value="KAG8236996.1"/>
    <property type="molecule type" value="Genomic_DNA"/>
</dbReference>
<evidence type="ECO:0000256" key="2">
    <source>
        <dbReference type="ARBA" id="ARBA00022723"/>
    </source>
</evidence>
<evidence type="ECO:0000256" key="4">
    <source>
        <dbReference type="ARBA" id="ARBA00022801"/>
    </source>
</evidence>
<evidence type="ECO:0000256" key="9">
    <source>
        <dbReference type="ARBA" id="ARBA00023172"/>
    </source>
</evidence>
<dbReference type="PANTHER" id="PTHR42648:SF11">
    <property type="entry name" value="TRANSPOSON TY4-P GAG-POL POLYPROTEIN"/>
    <property type="match status" value="1"/>
</dbReference>
<keyword evidence="8" id="KW-0239">DNA-directed DNA polymerase</keyword>
<evidence type="ECO:0000313" key="11">
    <source>
        <dbReference type="EMBL" id="KAG8236996.1"/>
    </source>
</evidence>
<dbReference type="PANTHER" id="PTHR42648">
    <property type="entry name" value="TRANSPOSASE, PUTATIVE-RELATED"/>
    <property type="match status" value="1"/>
</dbReference>
<accession>A0A8K0KNI9</accession>
<dbReference type="InterPro" id="IPR036397">
    <property type="entry name" value="RNaseH_sf"/>
</dbReference>
<proteinExistence type="predicted"/>
<dbReference type="GO" id="GO:0003676">
    <property type="term" value="F:nucleic acid binding"/>
    <property type="evidence" value="ECO:0007669"/>
    <property type="project" value="InterPro"/>
</dbReference>
<feature type="compositionally biased region" description="Basic and acidic residues" evidence="10">
    <location>
        <begin position="140"/>
        <end position="150"/>
    </location>
</feature>
<dbReference type="GO" id="GO:0003964">
    <property type="term" value="F:RNA-directed DNA polymerase activity"/>
    <property type="evidence" value="ECO:0007669"/>
    <property type="project" value="UniProtKB-KW"/>
</dbReference>
<dbReference type="GO" id="GO:0004519">
    <property type="term" value="F:endonuclease activity"/>
    <property type="evidence" value="ECO:0007669"/>
    <property type="project" value="UniProtKB-KW"/>
</dbReference>
<evidence type="ECO:0000313" key="12">
    <source>
        <dbReference type="Proteomes" id="UP000792457"/>
    </source>
</evidence>
<dbReference type="Proteomes" id="UP000792457">
    <property type="component" value="Unassembled WGS sequence"/>
</dbReference>
<dbReference type="OrthoDB" id="8067090at2759"/>
<dbReference type="GO" id="GO:0046872">
    <property type="term" value="F:metal ion binding"/>
    <property type="evidence" value="ECO:0007669"/>
    <property type="project" value="UniProtKB-KW"/>
</dbReference>
<dbReference type="GO" id="GO:0015074">
    <property type="term" value="P:DNA integration"/>
    <property type="evidence" value="ECO:0007669"/>
    <property type="project" value="UniProtKB-KW"/>
</dbReference>
<dbReference type="Gene3D" id="3.30.420.10">
    <property type="entry name" value="Ribonuclease H-like superfamily/Ribonuclease H"/>
    <property type="match status" value="1"/>
</dbReference>
<keyword evidence="7" id="KW-0695">RNA-directed DNA polymerase</keyword>
<feature type="compositionally biased region" description="Basic and acidic residues" evidence="10">
    <location>
        <begin position="114"/>
        <end position="126"/>
    </location>
</feature>
<dbReference type="InterPro" id="IPR039537">
    <property type="entry name" value="Retrotran_Ty1/copia-like"/>
</dbReference>
<keyword evidence="8" id="KW-0808">Transferase</keyword>
<keyword evidence="6" id="KW-0229">DNA integration</keyword>
<feature type="region of interest" description="Disordered" evidence="10">
    <location>
        <begin position="89"/>
        <end position="150"/>
    </location>
</feature>
<reference evidence="11" key="1">
    <citation type="submission" date="2013-04" db="EMBL/GenBank/DDBJ databases">
        <authorList>
            <person name="Qu J."/>
            <person name="Murali S.C."/>
            <person name="Bandaranaike D."/>
            <person name="Bellair M."/>
            <person name="Blankenburg K."/>
            <person name="Chao H."/>
            <person name="Dinh H."/>
            <person name="Doddapaneni H."/>
            <person name="Downs B."/>
            <person name="Dugan-Rocha S."/>
            <person name="Elkadiri S."/>
            <person name="Gnanaolivu R.D."/>
            <person name="Hernandez B."/>
            <person name="Javaid M."/>
            <person name="Jayaseelan J.C."/>
            <person name="Lee S."/>
            <person name="Li M."/>
            <person name="Ming W."/>
            <person name="Munidasa M."/>
            <person name="Muniz J."/>
            <person name="Nguyen L."/>
            <person name="Ongeri F."/>
            <person name="Osuji N."/>
            <person name="Pu L.-L."/>
            <person name="Puazo M."/>
            <person name="Qu C."/>
            <person name="Quiroz J."/>
            <person name="Raj R."/>
            <person name="Weissenberger G."/>
            <person name="Xin Y."/>
            <person name="Zou X."/>
            <person name="Han Y."/>
            <person name="Richards S."/>
            <person name="Worley K."/>
            <person name="Muzny D."/>
            <person name="Gibbs R."/>
        </authorList>
    </citation>
    <scope>NUCLEOTIDE SEQUENCE</scope>
    <source>
        <strain evidence="11">Sampled in the wild</strain>
    </source>
</reference>
<keyword evidence="4" id="KW-0378">Hydrolase</keyword>
<dbReference type="GO" id="GO:0003887">
    <property type="term" value="F:DNA-directed DNA polymerase activity"/>
    <property type="evidence" value="ECO:0007669"/>
    <property type="project" value="UniProtKB-KW"/>
</dbReference>
<dbReference type="InterPro" id="IPR012337">
    <property type="entry name" value="RNaseH-like_sf"/>
</dbReference>